<evidence type="ECO:0000256" key="1">
    <source>
        <dbReference type="SAM" id="Coils"/>
    </source>
</evidence>
<evidence type="ECO:0000313" key="3">
    <source>
        <dbReference type="Proteomes" id="UP000199220"/>
    </source>
</evidence>
<dbReference type="RefSeq" id="WP_089771267.1">
    <property type="nucleotide sequence ID" value="NZ_FNTX01000001.1"/>
</dbReference>
<dbReference type="InterPro" id="IPR046039">
    <property type="entry name" value="DUF5997"/>
</dbReference>
<protein>
    <submittedName>
        <fullName evidence="2">Uncharacterized protein</fullName>
    </submittedName>
</protein>
<dbReference type="Pfam" id="PF19460">
    <property type="entry name" value="DUF5997"/>
    <property type="match status" value="1"/>
</dbReference>
<feature type="coiled-coil region" evidence="1">
    <location>
        <begin position="101"/>
        <end position="128"/>
    </location>
</feature>
<gene>
    <name evidence="2" type="ORF">SAMN04488554_0167</name>
</gene>
<sequence>MAASDAAQRMKPITAAKKLGIYLPAAPEEFQHATFTRGELEELERKPPDWLAELRRNGPHPRPVVAGRLGVSISGLVRAGVTEALTTADIDALRADPPEWLVQERAVQEQVRAEEEELQRRRAAAKAARGRPDQK</sequence>
<proteinExistence type="predicted"/>
<dbReference type="STRING" id="648782.SAMN04488554_0167"/>
<keyword evidence="1" id="KW-0175">Coiled coil</keyword>
<dbReference type="EMBL" id="FNTX01000001">
    <property type="protein sequence ID" value="SED56703.1"/>
    <property type="molecule type" value="Genomic_DNA"/>
</dbReference>
<organism evidence="2 3">
    <name type="scientific">Ruania alba</name>
    <dbReference type="NCBI Taxonomy" id="648782"/>
    <lineage>
        <taxon>Bacteria</taxon>
        <taxon>Bacillati</taxon>
        <taxon>Actinomycetota</taxon>
        <taxon>Actinomycetes</taxon>
        <taxon>Micrococcales</taxon>
        <taxon>Ruaniaceae</taxon>
        <taxon>Ruania</taxon>
    </lineage>
</organism>
<keyword evidence="3" id="KW-1185">Reference proteome</keyword>
<evidence type="ECO:0000313" key="2">
    <source>
        <dbReference type="EMBL" id="SED56703.1"/>
    </source>
</evidence>
<dbReference type="Proteomes" id="UP000199220">
    <property type="component" value="Unassembled WGS sequence"/>
</dbReference>
<accession>A0A1H5BQ21</accession>
<dbReference type="OrthoDB" id="3389921at2"/>
<reference evidence="3" key="1">
    <citation type="submission" date="2016-10" db="EMBL/GenBank/DDBJ databases">
        <authorList>
            <person name="Varghese N."/>
            <person name="Submissions S."/>
        </authorList>
    </citation>
    <scope>NUCLEOTIDE SEQUENCE [LARGE SCALE GENOMIC DNA]</scope>
    <source>
        <strain evidence="3">DSM 21368</strain>
    </source>
</reference>
<dbReference type="AlphaFoldDB" id="A0A1H5BQ21"/>
<name>A0A1H5BQ21_9MICO</name>